<dbReference type="Proteomes" id="UP000253790">
    <property type="component" value="Chromosome"/>
</dbReference>
<dbReference type="GO" id="GO:0008080">
    <property type="term" value="F:N-acetyltransferase activity"/>
    <property type="evidence" value="ECO:0007669"/>
    <property type="project" value="InterPro"/>
</dbReference>
<keyword evidence="1 4" id="KW-0808">Transferase</keyword>
<proteinExistence type="predicted"/>
<dbReference type="InterPro" id="IPR000182">
    <property type="entry name" value="GNAT_dom"/>
</dbReference>
<dbReference type="GO" id="GO:0005737">
    <property type="term" value="C:cytoplasm"/>
    <property type="evidence" value="ECO:0007669"/>
    <property type="project" value="TreeGrafter"/>
</dbReference>
<dbReference type="PANTHER" id="PTHR43626:SF4">
    <property type="entry name" value="GCN5-RELATED N-ACETYLTRANSFERASE 2, CHLOROPLASTIC"/>
    <property type="match status" value="1"/>
</dbReference>
<sequence length="150" mass="16650">MGAHEIVISAEDRPGREELVELYDAVGWTAYASDPEVLEAAVCGSSRVVTARYGDQLLGLARVVSDGVTIAYLQDVLVRPELQREGVGRQLVQAALEPFAACRQKVLLTDDEPRQRKFYESLGYSEIREHGDGRLRAFVRFDEPDGARQA</sequence>
<dbReference type="EMBL" id="CP031229">
    <property type="protein sequence ID" value="AXH94965.1"/>
    <property type="molecule type" value="Genomic_DNA"/>
</dbReference>
<dbReference type="AlphaFoldDB" id="A0A345NIV7"/>
<dbReference type="CDD" id="cd04301">
    <property type="entry name" value="NAT_SF"/>
    <property type="match status" value="1"/>
</dbReference>
<dbReference type="KEGG" id="orn:DV701_01150"/>
<keyword evidence="2" id="KW-0012">Acyltransferase</keyword>
<reference evidence="4 5" key="1">
    <citation type="submission" date="2018-07" db="EMBL/GenBank/DDBJ databases">
        <title>Complete genome sequencing of Ornithinimicrobium sp. AMA3305.</title>
        <authorList>
            <person name="Bae J.-W."/>
        </authorList>
    </citation>
    <scope>NUCLEOTIDE SEQUENCE [LARGE SCALE GENOMIC DNA]</scope>
    <source>
        <strain evidence="4 5">AMA3305</strain>
    </source>
</reference>
<protein>
    <submittedName>
        <fullName evidence="4">N-acetyltransferase</fullName>
    </submittedName>
</protein>
<evidence type="ECO:0000259" key="3">
    <source>
        <dbReference type="PROSITE" id="PS51186"/>
    </source>
</evidence>
<evidence type="ECO:0000313" key="4">
    <source>
        <dbReference type="EMBL" id="AXH94965.1"/>
    </source>
</evidence>
<feature type="domain" description="N-acetyltransferase" evidence="3">
    <location>
        <begin position="6"/>
        <end position="145"/>
    </location>
</feature>
<evidence type="ECO:0000256" key="1">
    <source>
        <dbReference type="ARBA" id="ARBA00022679"/>
    </source>
</evidence>
<dbReference type="InterPro" id="IPR045039">
    <property type="entry name" value="NSI-like"/>
</dbReference>
<dbReference type="InterPro" id="IPR016181">
    <property type="entry name" value="Acyl_CoA_acyltransferase"/>
</dbReference>
<keyword evidence="5" id="KW-1185">Reference proteome</keyword>
<evidence type="ECO:0000256" key="2">
    <source>
        <dbReference type="ARBA" id="ARBA00023315"/>
    </source>
</evidence>
<dbReference type="OrthoDB" id="4549080at2"/>
<dbReference type="Pfam" id="PF13673">
    <property type="entry name" value="Acetyltransf_10"/>
    <property type="match status" value="1"/>
</dbReference>
<accession>A0A345NIV7</accession>
<name>A0A345NIV7_9MICO</name>
<dbReference type="Gene3D" id="3.40.630.30">
    <property type="match status" value="1"/>
</dbReference>
<evidence type="ECO:0000313" key="5">
    <source>
        <dbReference type="Proteomes" id="UP000253790"/>
    </source>
</evidence>
<dbReference type="RefSeq" id="WP_114926733.1">
    <property type="nucleotide sequence ID" value="NZ_CP031229.1"/>
</dbReference>
<dbReference type="SUPFAM" id="SSF55729">
    <property type="entry name" value="Acyl-CoA N-acyltransferases (Nat)"/>
    <property type="match status" value="1"/>
</dbReference>
<dbReference type="PROSITE" id="PS51186">
    <property type="entry name" value="GNAT"/>
    <property type="match status" value="1"/>
</dbReference>
<dbReference type="PANTHER" id="PTHR43626">
    <property type="entry name" value="ACYL-COA N-ACYLTRANSFERASE"/>
    <property type="match status" value="1"/>
</dbReference>
<organism evidence="4 5">
    <name type="scientific">Ornithinimicrobium avium</name>
    <dbReference type="NCBI Taxonomy" id="2283195"/>
    <lineage>
        <taxon>Bacteria</taxon>
        <taxon>Bacillati</taxon>
        <taxon>Actinomycetota</taxon>
        <taxon>Actinomycetes</taxon>
        <taxon>Micrococcales</taxon>
        <taxon>Ornithinimicrobiaceae</taxon>
        <taxon>Ornithinimicrobium</taxon>
    </lineage>
</organism>
<gene>
    <name evidence="4" type="ORF">DV701_01150</name>
</gene>